<protein>
    <submittedName>
        <fullName evidence="1">Uncharacterized protein</fullName>
    </submittedName>
</protein>
<reference evidence="1 2" key="1">
    <citation type="submission" date="2018-10" db="EMBL/GenBank/DDBJ databases">
        <title>Robbsia sp. DHC34, isolated from soil.</title>
        <authorList>
            <person name="Gao Z.-H."/>
            <person name="Qiu L.-H."/>
        </authorList>
    </citation>
    <scope>NUCLEOTIDE SEQUENCE [LARGE SCALE GENOMIC DNA]</scope>
    <source>
        <strain evidence="1 2">DHC34</strain>
    </source>
</reference>
<dbReference type="EMBL" id="RBZU01000019">
    <property type="protein sequence ID" value="RKP44739.1"/>
    <property type="molecule type" value="Genomic_DNA"/>
</dbReference>
<gene>
    <name evidence="1" type="ORF">D7S86_27340</name>
</gene>
<keyword evidence="2" id="KW-1185">Reference proteome</keyword>
<accession>A0A494X9F9</accession>
<comment type="caution">
    <text evidence="1">The sequence shown here is derived from an EMBL/GenBank/DDBJ whole genome shotgun (WGS) entry which is preliminary data.</text>
</comment>
<dbReference type="RefSeq" id="WP_121091286.1">
    <property type="nucleotide sequence ID" value="NZ_RBZU01000019.1"/>
</dbReference>
<dbReference type="Proteomes" id="UP000270342">
    <property type="component" value="Unassembled WGS sequence"/>
</dbReference>
<dbReference type="AlphaFoldDB" id="A0A494X9F9"/>
<evidence type="ECO:0000313" key="1">
    <source>
        <dbReference type="EMBL" id="RKP44739.1"/>
    </source>
</evidence>
<evidence type="ECO:0000313" key="2">
    <source>
        <dbReference type="Proteomes" id="UP000270342"/>
    </source>
</evidence>
<name>A0A494X9F9_9BURK</name>
<proteinExistence type="predicted"/>
<sequence>METQGTKLVEIRRASHEIRRAALTAVAKRTGNTIECMESCIQAGHKRYAAEFAENVATLTESFLAHQEAGRIKLITPLTYC</sequence>
<organism evidence="1 2">
    <name type="scientific">Pararobbsia silviterrae</name>
    <dbReference type="NCBI Taxonomy" id="1792498"/>
    <lineage>
        <taxon>Bacteria</taxon>
        <taxon>Pseudomonadati</taxon>
        <taxon>Pseudomonadota</taxon>
        <taxon>Betaproteobacteria</taxon>
        <taxon>Burkholderiales</taxon>
        <taxon>Burkholderiaceae</taxon>
        <taxon>Pararobbsia</taxon>
    </lineage>
</organism>